<evidence type="ECO:0000313" key="2">
    <source>
        <dbReference type="Proteomes" id="UP000323454"/>
    </source>
</evidence>
<reference evidence="1 2" key="1">
    <citation type="submission" date="2019-09" db="EMBL/GenBank/DDBJ databases">
        <title>Goodfellowia gen. nov., a new genus of the Pseudonocardineae related to Actinoalloteichus, containing Goodfellowia coeruleoviolacea gen. nov., comb. nov. gen. nov., comb. nov.</title>
        <authorList>
            <person name="Labeda D."/>
        </authorList>
    </citation>
    <scope>NUCLEOTIDE SEQUENCE [LARGE SCALE GENOMIC DNA]</scope>
    <source>
        <strain evidence="1 2">AN110305</strain>
    </source>
</reference>
<dbReference type="RefSeq" id="WP_149852688.1">
    <property type="nucleotide sequence ID" value="NZ_VUOB01000054.1"/>
</dbReference>
<dbReference type="Proteomes" id="UP000323454">
    <property type="component" value="Unassembled WGS sequence"/>
</dbReference>
<dbReference type="EMBL" id="VUOB01000054">
    <property type="protein sequence ID" value="KAA2255902.1"/>
    <property type="molecule type" value="Genomic_DNA"/>
</dbReference>
<comment type="caution">
    <text evidence="1">The sequence shown here is derived from an EMBL/GenBank/DDBJ whole genome shotgun (WGS) entry which is preliminary data.</text>
</comment>
<evidence type="ECO:0000313" key="1">
    <source>
        <dbReference type="EMBL" id="KAA2255902.1"/>
    </source>
</evidence>
<proteinExistence type="predicted"/>
<reference evidence="1 2" key="2">
    <citation type="submission" date="2019-09" db="EMBL/GenBank/DDBJ databases">
        <authorList>
            <person name="Jin C."/>
        </authorList>
    </citation>
    <scope>NUCLEOTIDE SEQUENCE [LARGE SCALE GENOMIC DNA]</scope>
    <source>
        <strain evidence="1 2">AN110305</strain>
    </source>
</reference>
<accession>A0A5B2WYV6</accession>
<keyword evidence="2" id="KW-1185">Reference proteome</keyword>
<gene>
    <name evidence="1" type="ORF">F0L68_27300</name>
</gene>
<organism evidence="1 2">
    <name type="scientific">Solihabitans fulvus</name>
    <dbReference type="NCBI Taxonomy" id="1892852"/>
    <lineage>
        <taxon>Bacteria</taxon>
        <taxon>Bacillati</taxon>
        <taxon>Actinomycetota</taxon>
        <taxon>Actinomycetes</taxon>
        <taxon>Pseudonocardiales</taxon>
        <taxon>Pseudonocardiaceae</taxon>
        <taxon>Solihabitans</taxon>
    </lineage>
</organism>
<name>A0A5B2WYV6_9PSEU</name>
<dbReference type="AlphaFoldDB" id="A0A5B2WYV6"/>
<protein>
    <submittedName>
        <fullName evidence="1">Uncharacterized protein</fullName>
    </submittedName>
</protein>
<sequence>MTLARAAALLIAQEVVEGTSAELVSLVRRRFALDEDAAQALAVASADPRDRAATAEVARRLQEHAGDVEFAAALRACLDRLNRPVSDERTVINVNRDQAGGVSIQAGRIDSVDTRGEAGSR</sequence>